<dbReference type="PANTHER" id="PTHR46300:SF7">
    <property type="entry name" value="P450, PUTATIVE (EUROFUNG)-RELATED"/>
    <property type="match status" value="1"/>
</dbReference>
<dbReference type="SUPFAM" id="SSF48264">
    <property type="entry name" value="Cytochrome P450"/>
    <property type="match status" value="1"/>
</dbReference>
<comment type="subcellular location">
    <subcellularLocation>
        <location evidence="2">Membrane</location>
        <topology evidence="2">Single-pass membrane protein</topology>
    </subcellularLocation>
</comment>
<dbReference type="GO" id="GO:0016020">
    <property type="term" value="C:membrane"/>
    <property type="evidence" value="ECO:0007669"/>
    <property type="project" value="UniProtKB-SubCell"/>
</dbReference>
<evidence type="ECO:0000256" key="11">
    <source>
        <dbReference type="ARBA" id="ARBA00023033"/>
    </source>
</evidence>
<evidence type="ECO:0000256" key="14">
    <source>
        <dbReference type="RuleBase" id="RU000461"/>
    </source>
</evidence>
<dbReference type="InterPro" id="IPR017972">
    <property type="entry name" value="Cyt_P450_CS"/>
</dbReference>
<evidence type="ECO:0000256" key="9">
    <source>
        <dbReference type="ARBA" id="ARBA00023002"/>
    </source>
</evidence>
<evidence type="ECO:0000313" key="15">
    <source>
        <dbReference type="EMBL" id="GJE86653.1"/>
    </source>
</evidence>
<dbReference type="PRINTS" id="PR00385">
    <property type="entry name" value="P450"/>
</dbReference>
<evidence type="ECO:0000256" key="7">
    <source>
        <dbReference type="ARBA" id="ARBA00022723"/>
    </source>
</evidence>
<dbReference type="CDD" id="cd11065">
    <property type="entry name" value="CYP64-like"/>
    <property type="match status" value="1"/>
</dbReference>
<keyword evidence="7 13" id="KW-0479">Metal-binding</keyword>
<dbReference type="GO" id="GO:0004497">
    <property type="term" value="F:monooxygenase activity"/>
    <property type="evidence" value="ECO:0007669"/>
    <property type="project" value="UniProtKB-KW"/>
</dbReference>
<gene>
    <name evidence="15" type="ORF">PsYK624_027340</name>
</gene>
<evidence type="ECO:0000313" key="16">
    <source>
        <dbReference type="Proteomes" id="UP000703269"/>
    </source>
</evidence>
<dbReference type="GO" id="GO:0016705">
    <property type="term" value="F:oxidoreductase activity, acting on paired donors, with incorporation or reduction of molecular oxygen"/>
    <property type="evidence" value="ECO:0007669"/>
    <property type="project" value="InterPro"/>
</dbReference>
<dbReference type="PANTHER" id="PTHR46300">
    <property type="entry name" value="P450, PUTATIVE (EUROFUNG)-RELATED-RELATED"/>
    <property type="match status" value="1"/>
</dbReference>
<keyword evidence="12" id="KW-0472">Membrane</keyword>
<dbReference type="OrthoDB" id="2789670at2759"/>
<evidence type="ECO:0000256" key="2">
    <source>
        <dbReference type="ARBA" id="ARBA00004167"/>
    </source>
</evidence>
<evidence type="ECO:0000256" key="5">
    <source>
        <dbReference type="ARBA" id="ARBA00022617"/>
    </source>
</evidence>
<evidence type="ECO:0000256" key="8">
    <source>
        <dbReference type="ARBA" id="ARBA00022989"/>
    </source>
</evidence>
<name>A0A9P3LA53_9APHY</name>
<dbReference type="Gene3D" id="1.10.630.10">
    <property type="entry name" value="Cytochrome P450"/>
    <property type="match status" value="1"/>
</dbReference>
<sequence>MSLLANIAATTTAGLLIAFVLDRWRSNAKHLPPGPTGLPFIGNLLQLPRKNAHVAFRDMGRMYGDVMALRVPGLTCLILNSCEAISDLLGGRSAIYSDRPRSIMGRELAGFEGAVAMLNNTLRYRACRRLLQKGLGPSAAQSYVPFLNRQSALFLEDLQKRPEDFAHVVKRNVAAFSAKVAYGYDGITEDEDLYQLAHKANEHFAQTAVLGEWLVDLIPILRYVPKWFPLADFQRYAARAKPVVLESVNKPFEETKRHMDSGTIGPSFASMLLQAHSGDPEEEYCIKWSSAGILMGSMDTTTSLMSWFFLAMALYPDVQAKAQAEIDKVIGGERLPRIEDKEVLPYVSAVMKEVFRWHPVVPLIPHALSTDDEYRGYFIPAGTAVVANAWAILHDENIYHDPENFIPERFFEGVPDSLDYAFGFGRRACPGQHFAKAHIFVSIAAALATFDVKKARDARGIVIEPRLQTVIHRALGRFISPRILSI</sequence>
<dbReference type="InterPro" id="IPR050364">
    <property type="entry name" value="Cytochrome_P450_fung"/>
</dbReference>
<dbReference type="AlphaFoldDB" id="A0A9P3LA53"/>
<dbReference type="EMBL" id="BPQB01000004">
    <property type="protein sequence ID" value="GJE86653.1"/>
    <property type="molecule type" value="Genomic_DNA"/>
</dbReference>
<reference evidence="15 16" key="1">
    <citation type="submission" date="2021-08" db="EMBL/GenBank/DDBJ databases">
        <title>Draft Genome Sequence of Phanerochaete sordida strain YK-624.</title>
        <authorList>
            <person name="Mori T."/>
            <person name="Dohra H."/>
            <person name="Suzuki T."/>
            <person name="Kawagishi H."/>
            <person name="Hirai H."/>
        </authorList>
    </citation>
    <scope>NUCLEOTIDE SEQUENCE [LARGE SCALE GENOMIC DNA]</scope>
    <source>
        <strain evidence="15 16">YK-624</strain>
    </source>
</reference>
<protein>
    <submittedName>
        <fullName evidence="15">Cytochrome P450</fullName>
    </submittedName>
</protein>
<comment type="similarity">
    <text evidence="4 14">Belongs to the cytochrome P450 family.</text>
</comment>
<evidence type="ECO:0000256" key="4">
    <source>
        <dbReference type="ARBA" id="ARBA00010617"/>
    </source>
</evidence>
<keyword evidence="5 13" id="KW-0349">Heme</keyword>
<evidence type="ECO:0000256" key="3">
    <source>
        <dbReference type="ARBA" id="ARBA00005179"/>
    </source>
</evidence>
<evidence type="ECO:0000256" key="10">
    <source>
        <dbReference type="ARBA" id="ARBA00023004"/>
    </source>
</evidence>
<evidence type="ECO:0000256" key="1">
    <source>
        <dbReference type="ARBA" id="ARBA00001971"/>
    </source>
</evidence>
<evidence type="ECO:0000256" key="13">
    <source>
        <dbReference type="PIRSR" id="PIRSR602401-1"/>
    </source>
</evidence>
<evidence type="ECO:0000256" key="12">
    <source>
        <dbReference type="ARBA" id="ARBA00023136"/>
    </source>
</evidence>
<keyword evidence="8" id="KW-1133">Transmembrane helix</keyword>
<comment type="pathway">
    <text evidence="3">Secondary metabolite biosynthesis.</text>
</comment>
<comment type="cofactor">
    <cofactor evidence="1 13">
        <name>heme</name>
        <dbReference type="ChEBI" id="CHEBI:30413"/>
    </cofactor>
</comment>
<evidence type="ECO:0000256" key="6">
    <source>
        <dbReference type="ARBA" id="ARBA00022692"/>
    </source>
</evidence>
<accession>A0A9P3LA53</accession>
<keyword evidence="6" id="KW-0812">Transmembrane</keyword>
<keyword evidence="11 14" id="KW-0503">Monooxygenase</keyword>
<dbReference type="InterPro" id="IPR002401">
    <property type="entry name" value="Cyt_P450_E_grp-I"/>
</dbReference>
<keyword evidence="10 13" id="KW-0408">Iron</keyword>
<dbReference type="InterPro" id="IPR036396">
    <property type="entry name" value="Cyt_P450_sf"/>
</dbReference>
<dbReference type="GO" id="GO:0020037">
    <property type="term" value="F:heme binding"/>
    <property type="evidence" value="ECO:0007669"/>
    <property type="project" value="InterPro"/>
</dbReference>
<proteinExistence type="inferred from homology"/>
<keyword evidence="16" id="KW-1185">Reference proteome</keyword>
<dbReference type="PRINTS" id="PR00463">
    <property type="entry name" value="EP450I"/>
</dbReference>
<dbReference type="Pfam" id="PF00067">
    <property type="entry name" value="p450"/>
    <property type="match status" value="1"/>
</dbReference>
<dbReference type="PROSITE" id="PS00086">
    <property type="entry name" value="CYTOCHROME_P450"/>
    <property type="match status" value="1"/>
</dbReference>
<comment type="caution">
    <text evidence="15">The sequence shown here is derived from an EMBL/GenBank/DDBJ whole genome shotgun (WGS) entry which is preliminary data.</text>
</comment>
<dbReference type="GO" id="GO:0005506">
    <property type="term" value="F:iron ion binding"/>
    <property type="evidence" value="ECO:0007669"/>
    <property type="project" value="InterPro"/>
</dbReference>
<feature type="binding site" description="axial binding residue" evidence="13">
    <location>
        <position position="429"/>
    </location>
    <ligand>
        <name>heme</name>
        <dbReference type="ChEBI" id="CHEBI:30413"/>
    </ligand>
    <ligandPart>
        <name>Fe</name>
        <dbReference type="ChEBI" id="CHEBI:18248"/>
    </ligandPart>
</feature>
<organism evidence="15 16">
    <name type="scientific">Phanerochaete sordida</name>
    <dbReference type="NCBI Taxonomy" id="48140"/>
    <lineage>
        <taxon>Eukaryota</taxon>
        <taxon>Fungi</taxon>
        <taxon>Dikarya</taxon>
        <taxon>Basidiomycota</taxon>
        <taxon>Agaricomycotina</taxon>
        <taxon>Agaricomycetes</taxon>
        <taxon>Polyporales</taxon>
        <taxon>Phanerochaetaceae</taxon>
        <taxon>Phanerochaete</taxon>
    </lineage>
</organism>
<dbReference type="Proteomes" id="UP000703269">
    <property type="component" value="Unassembled WGS sequence"/>
</dbReference>
<keyword evidence="9 14" id="KW-0560">Oxidoreductase</keyword>
<dbReference type="InterPro" id="IPR001128">
    <property type="entry name" value="Cyt_P450"/>
</dbReference>